<evidence type="ECO:0000313" key="1">
    <source>
        <dbReference type="EMBL" id="ANJ20700.1"/>
    </source>
</evidence>
<keyword evidence="2" id="KW-1185">Reference proteome</keyword>
<dbReference type="EMBL" id="KU885988">
    <property type="protein sequence ID" value="ANJ20700.1"/>
    <property type="molecule type" value="Genomic_DNA"/>
</dbReference>
<reference evidence="1 2" key="1">
    <citation type="journal article" date="2016" name="Curr. Microbiol.">
        <title>Characterization and Complete Genome Sequences of Three N4-Like Roseobacter Phages Isolated from the South China Sea.</title>
        <authorList>
            <person name="Li B."/>
            <person name="Zhang S."/>
            <person name="Long L."/>
            <person name="Huang S."/>
        </authorList>
    </citation>
    <scope>NUCLEOTIDE SEQUENCE [LARGE SCALE GENOMIC DNA]</scope>
</reference>
<protein>
    <submittedName>
        <fullName evidence="1">Uncharacterized protein</fullName>
    </submittedName>
</protein>
<gene>
    <name evidence="1" type="ORF">DSp06_gp43</name>
</gene>
<name>A0A191VYB7_9CAUD</name>
<proteinExistence type="predicted"/>
<accession>A0A191VYB7</accession>
<dbReference type="Proteomes" id="UP000259721">
    <property type="component" value="Segment"/>
</dbReference>
<sequence>MTWRDFILGLVRTRIINNVTEAVLTDIDTNGLSAADDAIIDAYLLTTKP</sequence>
<evidence type="ECO:0000313" key="2">
    <source>
        <dbReference type="Proteomes" id="UP000259721"/>
    </source>
</evidence>
<organism evidence="1 2">
    <name type="scientific">Dinoroseobacter phage DS-1410Ws-06</name>
    <dbReference type="NCBI Taxonomy" id="1815983"/>
    <lineage>
        <taxon>Viruses</taxon>
        <taxon>Duplodnaviria</taxon>
        <taxon>Heunggongvirae</taxon>
        <taxon>Uroviricota</taxon>
        <taxon>Caudoviricetes</taxon>
        <taxon>Schitoviridae</taxon>
        <taxon>Rhodovirinae</taxon>
        <taxon>Sanyabayvirus</taxon>
        <taxon>Sanyabayvirus DS1410Ws06</taxon>
    </lineage>
</organism>